<dbReference type="PANTHER" id="PTHR37422">
    <property type="entry name" value="TEICHURONIC ACID BIOSYNTHESIS PROTEIN TUAE"/>
    <property type="match status" value="1"/>
</dbReference>
<dbReference type="InterPro" id="IPR051533">
    <property type="entry name" value="WaaL-like"/>
</dbReference>
<dbReference type="PANTHER" id="PTHR37422:SF13">
    <property type="entry name" value="LIPOPOLYSACCHARIDE BIOSYNTHESIS PROTEIN PA4999-RELATED"/>
    <property type="match status" value="1"/>
</dbReference>
<keyword evidence="7" id="KW-0436">Ligase</keyword>
<organism evidence="7 8">
    <name type="scientific">Pendulispora brunnea</name>
    <dbReference type="NCBI Taxonomy" id="2905690"/>
    <lineage>
        <taxon>Bacteria</taxon>
        <taxon>Pseudomonadati</taxon>
        <taxon>Myxococcota</taxon>
        <taxon>Myxococcia</taxon>
        <taxon>Myxococcales</taxon>
        <taxon>Sorangiineae</taxon>
        <taxon>Pendulisporaceae</taxon>
        <taxon>Pendulispora</taxon>
    </lineage>
</organism>
<evidence type="ECO:0000256" key="5">
    <source>
        <dbReference type="SAM" id="Phobius"/>
    </source>
</evidence>
<dbReference type="Gene3D" id="1.25.40.10">
    <property type="entry name" value="Tetratricopeptide repeat domain"/>
    <property type="match status" value="1"/>
</dbReference>
<evidence type="ECO:0000256" key="3">
    <source>
        <dbReference type="ARBA" id="ARBA00022989"/>
    </source>
</evidence>
<protein>
    <submittedName>
        <fullName evidence="7">O-antigen ligase family protein</fullName>
    </submittedName>
</protein>
<feature type="domain" description="O-antigen ligase-related" evidence="6">
    <location>
        <begin position="253"/>
        <end position="392"/>
    </location>
</feature>
<feature type="transmembrane region" description="Helical" evidence="5">
    <location>
        <begin position="145"/>
        <end position="163"/>
    </location>
</feature>
<sequence length="868" mass="94546">MEHAWQEHAPSSGSRSHRVKKREEWTLRVGRWLLAGAVLFPALALGAIHTSMLLITSAMVGLAGVLVWMHAPVARPRLAASVLVATCVGLTLFTAFQLLPLPAGLLHLVAPRNADVWSRAFWPLHLPGPRFASITLDPVASGVEVLRGLTYLVAFLSVVRISASRHGALFCSAILVLSATVVGAAALAHPALGAERVFGIYRPTTLIGARHVATILNANALAAYINIGFFVALGEGLSSRPAVPRPVSLAFAAVLMAFEFWLASRGGVLACVAGAALLVWMTRVSSRSHRHSVKRVTYAVLVAVIVACVGMWVFASSDDAWNEVSDRDLSKLRVFEYAARMVWHHFFWGAGRGSFESTFPAFRDGTNYVTYTHPENVLLQWASEWGVPVTLAALGAIAWALRPSVLFSRSRPAVGAWVAIVTSFLHNLVDFNSEFPAVVLALSVCAGLIVGGTGVGTFRRVDIWAKRPRLLGYAVAGAIVVAGIPVLVHVNDDLYSDRTKLHDASLKPAPPDEFRVLAEGAISRHPSEPYLPFSGGMRAWVAGDESVLPWVSRALEVSPVYGPAHLILARTFFRAYPSQARLEYRYAIQQAAEWQRELATEAGHLVTGPEEALELVPDGALGLSVLQTLASRLGDRLPATQAVLDEEILRRKSDAADAIGRRAHALLADLANADVSPWCAESNRTDCIERAIEGARRLQQLKPTLCEGYEVEARARAESGDVDNALRQLEARSELVDNKSQCLDATLRLAKQFDRSADMTGVIDKLAKSGCANDDRCADLLLYVGRIEEGRGNLRRALMFFRRARERYSSRDDVVSARAHVAARLGLHAEALDEFNELAKRHPDNPDWAQKVTHERQAMLEPARGSHP</sequence>
<feature type="transmembrane region" description="Helical" evidence="5">
    <location>
        <begin position="296"/>
        <end position="315"/>
    </location>
</feature>
<feature type="transmembrane region" description="Helical" evidence="5">
    <location>
        <begin position="212"/>
        <end position="233"/>
    </location>
</feature>
<feature type="transmembrane region" description="Helical" evidence="5">
    <location>
        <begin position="25"/>
        <end position="45"/>
    </location>
</feature>
<accession>A0ABZ2KGX9</accession>
<feature type="transmembrane region" description="Helical" evidence="5">
    <location>
        <begin position="78"/>
        <end position="99"/>
    </location>
</feature>
<dbReference type="EMBL" id="CP089982">
    <property type="protein sequence ID" value="WXA97932.1"/>
    <property type="molecule type" value="Genomic_DNA"/>
</dbReference>
<feature type="transmembrane region" description="Helical" evidence="5">
    <location>
        <begin position="51"/>
        <end position="71"/>
    </location>
</feature>
<gene>
    <name evidence="7" type="ORF">LZC95_13955</name>
</gene>
<feature type="transmembrane region" description="Helical" evidence="5">
    <location>
        <begin position="385"/>
        <end position="401"/>
    </location>
</feature>
<feature type="transmembrane region" description="Helical" evidence="5">
    <location>
        <begin position="170"/>
        <end position="192"/>
    </location>
</feature>
<evidence type="ECO:0000259" key="6">
    <source>
        <dbReference type="Pfam" id="PF04932"/>
    </source>
</evidence>
<dbReference type="InterPro" id="IPR007016">
    <property type="entry name" value="O-antigen_ligase-rel_domated"/>
</dbReference>
<feature type="transmembrane region" description="Helical" evidence="5">
    <location>
        <begin position="413"/>
        <end position="429"/>
    </location>
</feature>
<evidence type="ECO:0000256" key="2">
    <source>
        <dbReference type="ARBA" id="ARBA00022692"/>
    </source>
</evidence>
<feature type="transmembrane region" description="Helical" evidence="5">
    <location>
        <begin position="470"/>
        <end position="490"/>
    </location>
</feature>
<evidence type="ECO:0000256" key="1">
    <source>
        <dbReference type="ARBA" id="ARBA00004141"/>
    </source>
</evidence>
<feature type="transmembrane region" description="Helical" evidence="5">
    <location>
        <begin position="267"/>
        <end position="284"/>
    </location>
</feature>
<keyword evidence="8" id="KW-1185">Reference proteome</keyword>
<dbReference type="Pfam" id="PF04932">
    <property type="entry name" value="Wzy_C"/>
    <property type="match status" value="1"/>
</dbReference>
<feature type="transmembrane region" description="Helical" evidence="5">
    <location>
        <begin position="242"/>
        <end position="261"/>
    </location>
</feature>
<dbReference type="Proteomes" id="UP001379533">
    <property type="component" value="Chromosome"/>
</dbReference>
<dbReference type="RefSeq" id="WP_394848550.1">
    <property type="nucleotide sequence ID" value="NZ_CP089982.1"/>
</dbReference>
<proteinExistence type="predicted"/>
<keyword evidence="2 5" id="KW-0812">Transmembrane</keyword>
<reference evidence="7 8" key="1">
    <citation type="submission" date="2021-12" db="EMBL/GenBank/DDBJ databases">
        <title>Discovery of the Pendulisporaceae a myxobacterial family with distinct sporulation behavior and unique specialized metabolism.</title>
        <authorList>
            <person name="Garcia R."/>
            <person name="Popoff A."/>
            <person name="Bader C.D."/>
            <person name="Loehr J."/>
            <person name="Walesch S."/>
            <person name="Walt C."/>
            <person name="Boldt J."/>
            <person name="Bunk B."/>
            <person name="Haeckl F.J.F.P.J."/>
            <person name="Gunesch A.P."/>
            <person name="Birkelbach J."/>
            <person name="Nuebel U."/>
            <person name="Pietschmann T."/>
            <person name="Bach T."/>
            <person name="Mueller R."/>
        </authorList>
    </citation>
    <scope>NUCLEOTIDE SEQUENCE [LARGE SCALE GENOMIC DNA]</scope>
    <source>
        <strain evidence="7 8">MSr12523</strain>
    </source>
</reference>
<comment type="subcellular location">
    <subcellularLocation>
        <location evidence="1">Membrane</location>
        <topology evidence="1">Multi-pass membrane protein</topology>
    </subcellularLocation>
</comment>
<dbReference type="InterPro" id="IPR011990">
    <property type="entry name" value="TPR-like_helical_dom_sf"/>
</dbReference>
<evidence type="ECO:0000256" key="4">
    <source>
        <dbReference type="ARBA" id="ARBA00023136"/>
    </source>
</evidence>
<keyword evidence="3 5" id="KW-1133">Transmembrane helix</keyword>
<evidence type="ECO:0000313" key="8">
    <source>
        <dbReference type="Proteomes" id="UP001379533"/>
    </source>
</evidence>
<keyword evidence="4 5" id="KW-0472">Membrane</keyword>
<dbReference type="SUPFAM" id="SSF48452">
    <property type="entry name" value="TPR-like"/>
    <property type="match status" value="1"/>
</dbReference>
<name>A0ABZ2KGX9_9BACT</name>
<feature type="transmembrane region" description="Helical" evidence="5">
    <location>
        <begin position="435"/>
        <end position="458"/>
    </location>
</feature>
<dbReference type="GO" id="GO:0016874">
    <property type="term" value="F:ligase activity"/>
    <property type="evidence" value="ECO:0007669"/>
    <property type="project" value="UniProtKB-KW"/>
</dbReference>
<evidence type="ECO:0000313" key="7">
    <source>
        <dbReference type="EMBL" id="WXA97932.1"/>
    </source>
</evidence>